<keyword evidence="5 11" id="KW-0436">Ligase</keyword>
<dbReference type="GO" id="GO:0004814">
    <property type="term" value="F:arginine-tRNA ligase activity"/>
    <property type="evidence" value="ECO:0007669"/>
    <property type="project" value="UniProtKB-UniRule"/>
</dbReference>
<name>A0A1V5T056_9BACT</name>
<dbReference type="Gene3D" id="3.30.1360.70">
    <property type="entry name" value="Arginyl tRNA synthetase N-terminal domain"/>
    <property type="match status" value="1"/>
</dbReference>
<dbReference type="SUPFAM" id="SSF55190">
    <property type="entry name" value="Arginyl-tRNA synthetase (ArgRS), N-terminal 'additional' domain"/>
    <property type="match status" value="1"/>
</dbReference>
<dbReference type="FunFam" id="3.40.50.620:FF:000062">
    <property type="entry name" value="Arginine--tRNA ligase"/>
    <property type="match status" value="1"/>
</dbReference>
<comment type="subcellular location">
    <subcellularLocation>
        <location evidence="1 11">Cytoplasm</location>
    </subcellularLocation>
</comment>
<evidence type="ECO:0000259" key="13">
    <source>
        <dbReference type="SMART" id="SM00836"/>
    </source>
</evidence>
<proteinExistence type="inferred from homology"/>
<dbReference type="Pfam" id="PF03485">
    <property type="entry name" value="Arg_tRNA_synt_N"/>
    <property type="match status" value="1"/>
</dbReference>
<dbReference type="CDD" id="cd00671">
    <property type="entry name" value="ArgRS_core"/>
    <property type="match status" value="1"/>
</dbReference>
<evidence type="ECO:0000256" key="8">
    <source>
        <dbReference type="ARBA" id="ARBA00022917"/>
    </source>
</evidence>
<dbReference type="InterPro" id="IPR001412">
    <property type="entry name" value="aa-tRNA-synth_I_CS"/>
</dbReference>
<dbReference type="EC" id="6.1.1.19" evidence="11"/>
<dbReference type="PANTHER" id="PTHR11956:SF5">
    <property type="entry name" value="ARGININE--TRNA LIGASE, CYTOPLASMIC"/>
    <property type="match status" value="1"/>
</dbReference>
<evidence type="ECO:0000313" key="15">
    <source>
        <dbReference type="EMBL" id="OQA60150.1"/>
    </source>
</evidence>
<evidence type="ECO:0000256" key="9">
    <source>
        <dbReference type="ARBA" id="ARBA00023146"/>
    </source>
</evidence>
<accession>A0A1V5T056</accession>
<dbReference type="SMART" id="SM00836">
    <property type="entry name" value="DALR_1"/>
    <property type="match status" value="1"/>
</dbReference>
<keyword evidence="4 11" id="KW-0963">Cytoplasm</keyword>
<evidence type="ECO:0000259" key="14">
    <source>
        <dbReference type="SMART" id="SM01016"/>
    </source>
</evidence>
<dbReference type="InterPro" id="IPR014729">
    <property type="entry name" value="Rossmann-like_a/b/a_fold"/>
</dbReference>
<dbReference type="GO" id="GO:0005524">
    <property type="term" value="F:ATP binding"/>
    <property type="evidence" value="ECO:0007669"/>
    <property type="project" value="UniProtKB-UniRule"/>
</dbReference>
<dbReference type="Pfam" id="PF00750">
    <property type="entry name" value="tRNA-synt_1d"/>
    <property type="match status" value="1"/>
</dbReference>
<dbReference type="SMART" id="SM01016">
    <property type="entry name" value="Arg_tRNA_synt_N"/>
    <property type="match status" value="1"/>
</dbReference>
<comment type="caution">
    <text evidence="15">The sequence shown here is derived from an EMBL/GenBank/DDBJ whole genome shotgun (WGS) entry which is preliminary data.</text>
</comment>
<evidence type="ECO:0000256" key="2">
    <source>
        <dbReference type="ARBA" id="ARBA00005594"/>
    </source>
</evidence>
<dbReference type="GO" id="GO:0006420">
    <property type="term" value="P:arginyl-tRNA aminoacylation"/>
    <property type="evidence" value="ECO:0007669"/>
    <property type="project" value="UniProtKB-UniRule"/>
</dbReference>
<dbReference type="Pfam" id="PF05746">
    <property type="entry name" value="DALR_1"/>
    <property type="match status" value="1"/>
</dbReference>
<gene>
    <name evidence="11 15" type="primary">argS</name>
    <name evidence="15" type="ORF">BWY41_00693</name>
</gene>
<dbReference type="PRINTS" id="PR01038">
    <property type="entry name" value="TRNASYNTHARG"/>
</dbReference>
<comment type="similarity">
    <text evidence="2 11 12">Belongs to the class-I aminoacyl-tRNA synthetase family.</text>
</comment>
<evidence type="ECO:0000256" key="5">
    <source>
        <dbReference type="ARBA" id="ARBA00022598"/>
    </source>
</evidence>
<dbReference type="NCBIfam" id="TIGR00456">
    <property type="entry name" value="argS"/>
    <property type="match status" value="1"/>
</dbReference>
<keyword evidence="8 11" id="KW-0648">Protein biosynthesis</keyword>
<sequence>MSRLITDVIKESLQKVVKEQYGNLFEELLFTVEPTRDKAHGDFASNIAFLLSKKARKSPREIANQIVSILNQSIGHIATIEIAGGGFINFFLKDHIIYSFMQDIYQEKDEYGSVHVGNNEKMQVEFVSVNPTGPLHVGHGKCAAFGDALARVLKKAGFIVEKEYYINDAGRQIDLLGLTLECRYKQLFGEEIEIPEGGYKGDYMIDIAQDLKKEKGDALLSLTKDEKNEIFNSYAVSKILQSIQKDLSDFQVNFDVWFSEKTLYQNHEVEKALNQLVKQGFTYEKDGALWLRTQQWGDDKDRVLVRENGSPTYFASDIAYHFNKWQRGFERVIDIWGADHHGYIPRMKAAVNALGLKKEFLEIFIVQFVTLLRNGQPERMSTRQGEFIPLRNLINEVGVDVARYYFLMRDPATHLEFDIEQAKKTSMDNPVYYVQYAYARISSVFREMEKKDLSNIKIDQKHESFHNEQEKLLAKNLIYFPEVVKRSALARQPYMICNYVTDLAGSFHTFYNNNRILDEENLELTAFRLNLCRATRQVLKNALDLLGISAPETM</sequence>
<evidence type="ECO:0000256" key="1">
    <source>
        <dbReference type="ARBA" id="ARBA00004496"/>
    </source>
</evidence>
<dbReference type="InterPro" id="IPR008909">
    <property type="entry name" value="DALR_anticod-bd"/>
</dbReference>
<evidence type="ECO:0000256" key="4">
    <source>
        <dbReference type="ARBA" id="ARBA00022490"/>
    </source>
</evidence>
<comment type="subunit">
    <text evidence="3 11">Monomer.</text>
</comment>
<keyword evidence="6 11" id="KW-0547">Nucleotide-binding</keyword>
<protein>
    <recommendedName>
        <fullName evidence="11">Arginine--tRNA ligase</fullName>
        <ecNumber evidence="11">6.1.1.19</ecNumber>
    </recommendedName>
    <alternativeName>
        <fullName evidence="11">Arginyl-tRNA synthetase</fullName>
        <shortName evidence="11">ArgRS</shortName>
    </alternativeName>
</protein>
<dbReference type="AlphaFoldDB" id="A0A1V5T056"/>
<comment type="catalytic activity">
    <reaction evidence="10 11">
        <text>tRNA(Arg) + L-arginine + ATP = L-arginyl-tRNA(Arg) + AMP + diphosphate</text>
        <dbReference type="Rhea" id="RHEA:20301"/>
        <dbReference type="Rhea" id="RHEA-COMP:9658"/>
        <dbReference type="Rhea" id="RHEA-COMP:9673"/>
        <dbReference type="ChEBI" id="CHEBI:30616"/>
        <dbReference type="ChEBI" id="CHEBI:32682"/>
        <dbReference type="ChEBI" id="CHEBI:33019"/>
        <dbReference type="ChEBI" id="CHEBI:78442"/>
        <dbReference type="ChEBI" id="CHEBI:78513"/>
        <dbReference type="ChEBI" id="CHEBI:456215"/>
        <dbReference type="EC" id="6.1.1.19"/>
    </reaction>
</comment>
<dbReference type="InterPro" id="IPR036695">
    <property type="entry name" value="Arg-tRNA-synth_N_sf"/>
</dbReference>
<evidence type="ECO:0000256" key="3">
    <source>
        <dbReference type="ARBA" id="ARBA00011245"/>
    </source>
</evidence>
<keyword evidence="7 11" id="KW-0067">ATP-binding</keyword>
<dbReference type="GO" id="GO:0005737">
    <property type="term" value="C:cytoplasm"/>
    <property type="evidence" value="ECO:0007669"/>
    <property type="project" value="UniProtKB-SubCell"/>
</dbReference>
<feature type="short sequence motif" description="'HIGH' region" evidence="11">
    <location>
        <begin position="129"/>
        <end position="139"/>
    </location>
</feature>
<reference evidence="15" key="1">
    <citation type="submission" date="2017-02" db="EMBL/GenBank/DDBJ databases">
        <title>Delving into the versatile metabolic prowess of the omnipresent phylum Bacteroidetes.</title>
        <authorList>
            <person name="Nobu M.K."/>
            <person name="Mei R."/>
            <person name="Narihiro T."/>
            <person name="Kuroda K."/>
            <person name="Liu W.-T."/>
        </authorList>
    </citation>
    <scope>NUCLEOTIDE SEQUENCE</scope>
    <source>
        <strain evidence="15">ADurb.Bin276</strain>
    </source>
</reference>
<dbReference type="InterPro" id="IPR001278">
    <property type="entry name" value="Arg-tRNA-ligase"/>
</dbReference>
<dbReference type="FunFam" id="1.10.730.10:FF:000008">
    <property type="entry name" value="Arginine--tRNA ligase"/>
    <property type="match status" value="1"/>
</dbReference>
<dbReference type="Gene3D" id="1.10.730.10">
    <property type="entry name" value="Isoleucyl-tRNA Synthetase, Domain 1"/>
    <property type="match status" value="1"/>
</dbReference>
<evidence type="ECO:0000256" key="10">
    <source>
        <dbReference type="ARBA" id="ARBA00049339"/>
    </source>
</evidence>
<keyword evidence="9 11" id="KW-0030">Aminoacyl-tRNA synthetase</keyword>
<dbReference type="EMBL" id="MWBQ01000040">
    <property type="protein sequence ID" value="OQA60150.1"/>
    <property type="molecule type" value="Genomic_DNA"/>
</dbReference>
<dbReference type="InterPro" id="IPR035684">
    <property type="entry name" value="ArgRS_core"/>
</dbReference>
<evidence type="ECO:0000256" key="12">
    <source>
        <dbReference type="RuleBase" id="RU363038"/>
    </source>
</evidence>
<evidence type="ECO:0000256" key="6">
    <source>
        <dbReference type="ARBA" id="ARBA00022741"/>
    </source>
</evidence>
<feature type="domain" description="DALR anticodon binding" evidence="13">
    <location>
        <begin position="434"/>
        <end position="554"/>
    </location>
</feature>
<dbReference type="HAMAP" id="MF_00123">
    <property type="entry name" value="Arg_tRNA_synth"/>
    <property type="match status" value="1"/>
</dbReference>
<organism evidence="15">
    <name type="scientific">Candidatus Atribacter allofermentans</name>
    <dbReference type="NCBI Taxonomy" id="1852833"/>
    <lineage>
        <taxon>Bacteria</taxon>
        <taxon>Pseudomonadati</taxon>
        <taxon>Atribacterota</taxon>
        <taxon>Atribacteria</taxon>
        <taxon>Atribacterales</taxon>
        <taxon>Atribacteraceae</taxon>
        <taxon>Atribacter</taxon>
    </lineage>
</organism>
<evidence type="ECO:0000256" key="7">
    <source>
        <dbReference type="ARBA" id="ARBA00022840"/>
    </source>
</evidence>
<dbReference type="SUPFAM" id="SSF52374">
    <property type="entry name" value="Nucleotidylyl transferase"/>
    <property type="match status" value="1"/>
</dbReference>
<evidence type="ECO:0000256" key="11">
    <source>
        <dbReference type="HAMAP-Rule" id="MF_00123"/>
    </source>
</evidence>
<dbReference type="PANTHER" id="PTHR11956">
    <property type="entry name" value="ARGINYL-TRNA SYNTHETASE"/>
    <property type="match status" value="1"/>
</dbReference>
<dbReference type="PROSITE" id="PS00178">
    <property type="entry name" value="AA_TRNA_LIGASE_I"/>
    <property type="match status" value="1"/>
</dbReference>
<dbReference type="InterPro" id="IPR005148">
    <property type="entry name" value="Arg-tRNA-synth_N"/>
</dbReference>
<dbReference type="InterPro" id="IPR009080">
    <property type="entry name" value="tRNAsynth_Ia_anticodon-bd"/>
</dbReference>
<dbReference type="Gene3D" id="3.40.50.620">
    <property type="entry name" value="HUPs"/>
    <property type="match status" value="1"/>
</dbReference>
<feature type="domain" description="Arginyl tRNA synthetase N-terminal" evidence="14">
    <location>
        <begin position="3"/>
        <end position="92"/>
    </location>
</feature>
<dbReference type="SUPFAM" id="SSF47323">
    <property type="entry name" value="Anticodon-binding domain of a subclass of class I aminoacyl-tRNA synthetases"/>
    <property type="match status" value="1"/>
</dbReference>
<dbReference type="Proteomes" id="UP000485569">
    <property type="component" value="Unassembled WGS sequence"/>
</dbReference>